<accession>B9J2L2</accession>
<protein>
    <submittedName>
        <fullName evidence="1">Uncharacterized protein</fullName>
    </submittedName>
</protein>
<name>B9J2L2_BACCQ</name>
<evidence type="ECO:0000313" key="1">
    <source>
        <dbReference type="EMBL" id="ACM10931.1"/>
    </source>
</evidence>
<dbReference type="EMBL" id="CP000227">
    <property type="protein sequence ID" value="ACM10931.1"/>
    <property type="molecule type" value="Genomic_DNA"/>
</dbReference>
<dbReference type="Proteomes" id="UP000000441">
    <property type="component" value="Chromosome"/>
</dbReference>
<organism evidence="1 2">
    <name type="scientific">Bacillus cereus (strain Q1)</name>
    <dbReference type="NCBI Taxonomy" id="361100"/>
    <lineage>
        <taxon>Bacteria</taxon>
        <taxon>Bacillati</taxon>
        <taxon>Bacillota</taxon>
        <taxon>Bacilli</taxon>
        <taxon>Bacillales</taxon>
        <taxon>Bacillaceae</taxon>
        <taxon>Bacillus</taxon>
        <taxon>Bacillus cereus group</taxon>
    </lineage>
</organism>
<proteinExistence type="predicted"/>
<gene>
    <name evidence="1" type="ordered locus">BCQ_0459</name>
</gene>
<sequence length="32" mass="3602">MMVSNQEGGNIIKRKVILNAYKKSHKAVIALF</sequence>
<dbReference type="HOGENOM" id="CLU_3387984_0_0_9"/>
<reference evidence="1 2" key="1">
    <citation type="journal article" date="2009" name="J. Bacteriol.">
        <title>Complete genome sequence of the extremophilic Bacillus cereus strain Q1 with industrial applications.</title>
        <authorList>
            <person name="Xiong Z."/>
            <person name="Jiang Y."/>
            <person name="Qi D."/>
            <person name="Lu H."/>
            <person name="Yang F."/>
            <person name="Yang J."/>
            <person name="Chen L."/>
            <person name="Sun L."/>
            <person name="Xu X."/>
            <person name="Xue Y."/>
            <person name="Zhu Y."/>
            <person name="Jin Q."/>
        </authorList>
    </citation>
    <scope>NUCLEOTIDE SEQUENCE [LARGE SCALE GENOMIC DNA]</scope>
    <source>
        <strain evidence="1 2">Q1</strain>
    </source>
</reference>
<dbReference type="KEGG" id="bcq:BCQ_0459"/>
<dbReference type="AlphaFoldDB" id="B9J2L2"/>
<evidence type="ECO:0000313" key="2">
    <source>
        <dbReference type="Proteomes" id="UP000000441"/>
    </source>
</evidence>